<feature type="compositionally biased region" description="Low complexity" evidence="1">
    <location>
        <begin position="880"/>
        <end position="891"/>
    </location>
</feature>
<dbReference type="GO" id="GO:0031625">
    <property type="term" value="F:ubiquitin protein ligase binding"/>
    <property type="evidence" value="ECO:0007669"/>
    <property type="project" value="EnsemblFungi"/>
</dbReference>
<proteinExistence type="predicted"/>
<dbReference type="GO" id="GO:1903577">
    <property type="term" value="P:cellular response to L-arginine"/>
    <property type="evidence" value="ECO:0007669"/>
    <property type="project" value="EnsemblFungi"/>
</dbReference>
<protein>
    <recommendedName>
        <fullName evidence="2">Arrestin C-terminal-like domain-containing protein</fullName>
    </recommendedName>
</protein>
<sequence>MQELKPVFSPIFPTDKDIDAPSNAPPLAQTGSIKVFIQLAEPVIFLQGFEPSEWENNPPRLLRGSLIIRVLKPNKIKKINLNFKGYTRTEWPEGIPPKKDEYTEIHDIVNHTWPFYNAETDTYTINTSNNNRNEYLLNGSKASMYIAPENIKHNNNNNNNNNMNASSSTRRRSSVISNFSLSSSPNTKGVDNLIDDDIHTNNNIDMFSLDNTTSSNPQINPIKSSPIKNNNTHHQHSNKSSFISDLFNGTPKLTLSSNDTQQYTTNSNNNNTNNNNNTKISSSSILSNETFIFEPGDYIYTFEYPIPDSFPESLKSTFGFVNYQLIANIERYGVFKSNISARHNVKLVRTPSNNSVEETEPIAISKDWKDQLHYDIVVASKDIILDAFLPIAFNLSPLDKVTLHRIRIYLTESMDYYCRNKKVHRMEPTRKYLLAEHNGPLIDQGKLSPNNLKTPKAKFLGNLLKDEKSGDLINKEFEYQIFIPTILQNNEKLHPDTGFENIKSNHWINLCLRLSHIIDGKRRHFEVNIDSPIHVLNKLCSHANTLLPSYVSFNQQQLLNEQDHINNNKTNNNKSSDSQQFGNVPDINLYHPSNIFFPSDVFTSPAPVPTLPSDSLNPVKSPGVQSMDVKFPINGFLSPRLSQRKSISNSTNYDIQKINKTTKNNKNNKNTEMIAVLNSPKLTANIYQPESLKRELTSPQALPMLSPLSSPRMKHIPTLAIPPPLTSLDSSSSQYTMNMNMNINSNPNINTNINSFDKKLPTYEEVMKMKNTNNSATTTTTTTTTPSSILSFTIPQLELNNSIETLDKSTIQSHRSSLSSQRFPLQQQQQQQQQQQHYRRQTNTSLHSYSSSSKMMKNQQQQQQDDEDGDIASGVKFNFIPKPSSPKIIPSRQLHSPILNSLNLNNYHPADDRSNTSTNTNTNTTASTSISTNNRRNSLQFSLPSTMRNHTEYFNDLSQILSNASGNNTPTHNTKDQDQDQSSTHSSDGMKTSHSSRSSFDASGGSNNRREILRRSSIYSEPLLNTYPNGNKLENDEEEETYQSLDSIANFESSIDITALYDRKQQGWHPLQTPELTSITSSSSLPSATVTPLSGLPKYSLNNIKQQQQITADFKEAIGRGTIERKKNTTSQK</sequence>
<feature type="domain" description="Arrestin C-terminal-like" evidence="2">
    <location>
        <begin position="368"/>
        <end position="540"/>
    </location>
</feature>
<gene>
    <name evidence="3" type="primary">NDAI0B05040</name>
    <name evidence="3" type="ordered locus">NDAI_0B05040</name>
</gene>
<feature type="compositionally biased region" description="Low complexity" evidence="1">
    <location>
        <begin position="826"/>
        <end position="863"/>
    </location>
</feature>
<feature type="compositionally biased region" description="Low complexity" evidence="1">
    <location>
        <begin position="256"/>
        <end position="281"/>
    </location>
</feature>
<feature type="compositionally biased region" description="Polar residues" evidence="1">
    <location>
        <begin position="810"/>
        <end position="825"/>
    </location>
</feature>
<dbReference type="InterPro" id="IPR050357">
    <property type="entry name" value="Arrestin_domain-protein"/>
</dbReference>
<name>G0W6X6_NAUDC</name>
<feature type="compositionally biased region" description="Low complexity" evidence="1">
    <location>
        <begin position="154"/>
        <end position="184"/>
    </location>
</feature>
<dbReference type="STRING" id="1071378.G0W6X6"/>
<evidence type="ECO:0000313" key="4">
    <source>
        <dbReference type="Proteomes" id="UP000000689"/>
    </source>
</evidence>
<dbReference type="GO" id="GO:0070086">
    <property type="term" value="P:ubiquitin-dependent endocytosis"/>
    <property type="evidence" value="ECO:0007669"/>
    <property type="project" value="EnsemblFungi"/>
</dbReference>
<dbReference type="GO" id="GO:0005829">
    <property type="term" value="C:cytosol"/>
    <property type="evidence" value="ECO:0007669"/>
    <property type="project" value="TreeGrafter"/>
</dbReference>
<dbReference type="InterPro" id="IPR011021">
    <property type="entry name" value="Arrestin-like_N"/>
</dbReference>
<feature type="region of interest" description="Disordered" evidence="1">
    <location>
        <begin position="905"/>
        <end position="937"/>
    </location>
</feature>
<evidence type="ECO:0000313" key="3">
    <source>
        <dbReference type="EMBL" id="CCD23537.1"/>
    </source>
</evidence>
<dbReference type="SMART" id="SM01017">
    <property type="entry name" value="Arrestin_C"/>
    <property type="match status" value="1"/>
</dbReference>
<dbReference type="Pfam" id="PF02752">
    <property type="entry name" value="Arrestin_C"/>
    <property type="match status" value="1"/>
</dbReference>
<feature type="region of interest" description="Disordered" evidence="1">
    <location>
        <begin position="1"/>
        <end position="24"/>
    </location>
</feature>
<dbReference type="eggNOG" id="KOG3780">
    <property type="taxonomic scope" value="Eukaryota"/>
</dbReference>
<dbReference type="Pfam" id="PF00339">
    <property type="entry name" value="Arrestin_N"/>
    <property type="match status" value="1"/>
</dbReference>
<evidence type="ECO:0000256" key="1">
    <source>
        <dbReference type="SAM" id="MobiDB-lite"/>
    </source>
</evidence>
<dbReference type="SUPFAM" id="SSF81296">
    <property type="entry name" value="E set domains"/>
    <property type="match status" value="1"/>
</dbReference>
<feature type="compositionally biased region" description="Low complexity" evidence="1">
    <location>
        <begin position="915"/>
        <end position="937"/>
    </location>
</feature>
<reference evidence="3 4" key="1">
    <citation type="journal article" date="2011" name="Proc. Natl. Acad. Sci. U.S.A.">
        <title>Evolutionary erosion of yeast sex chromosomes by mating-type switching accidents.</title>
        <authorList>
            <person name="Gordon J.L."/>
            <person name="Armisen D."/>
            <person name="Proux-Wera E."/>
            <person name="Oheigeartaigh S.S."/>
            <person name="Byrne K.P."/>
            <person name="Wolfe K.H."/>
        </authorList>
    </citation>
    <scope>NUCLEOTIDE SEQUENCE [LARGE SCALE GENOMIC DNA]</scope>
    <source>
        <strain evidence="4">ATCC 10597 / BCRC 20456 / CBS 421 / NBRC 0211 / NRRL Y-12639</strain>
    </source>
</reference>
<dbReference type="Proteomes" id="UP000000689">
    <property type="component" value="Chromosome 2"/>
</dbReference>
<dbReference type="GO" id="GO:2000397">
    <property type="term" value="P:positive regulation of ubiquitin-dependent endocytosis"/>
    <property type="evidence" value="ECO:0007669"/>
    <property type="project" value="EnsemblFungi"/>
</dbReference>
<feature type="compositionally biased region" description="Polar residues" evidence="1">
    <location>
        <begin position="961"/>
        <end position="972"/>
    </location>
</feature>
<feature type="region of interest" description="Disordered" evidence="1">
    <location>
        <begin position="150"/>
        <end position="194"/>
    </location>
</feature>
<dbReference type="OMA" id="IAISKDW"/>
<feature type="compositionally biased region" description="Low complexity" evidence="1">
    <location>
        <begin position="980"/>
        <end position="1006"/>
    </location>
</feature>
<dbReference type="RefSeq" id="XP_003668780.1">
    <property type="nucleotide sequence ID" value="XM_003668732.1"/>
</dbReference>
<dbReference type="PANTHER" id="PTHR11188">
    <property type="entry name" value="ARRESTIN DOMAIN CONTAINING PROTEIN"/>
    <property type="match status" value="1"/>
</dbReference>
<feature type="region of interest" description="Disordered" evidence="1">
    <location>
        <begin position="209"/>
        <end position="281"/>
    </location>
</feature>
<feature type="region of interest" description="Disordered" evidence="1">
    <location>
        <begin position="961"/>
        <end position="1012"/>
    </location>
</feature>
<dbReference type="OrthoDB" id="2238745at2759"/>
<dbReference type="GeneID" id="11498144"/>
<dbReference type="KEGG" id="ndi:NDAI_0B05040"/>
<dbReference type="GO" id="GO:0005769">
    <property type="term" value="C:early endosome"/>
    <property type="evidence" value="ECO:0007669"/>
    <property type="project" value="EnsemblFungi"/>
</dbReference>
<dbReference type="EMBL" id="HE580268">
    <property type="protein sequence ID" value="CCD23537.1"/>
    <property type="molecule type" value="Genomic_DNA"/>
</dbReference>
<feature type="compositionally biased region" description="Polar residues" evidence="1">
    <location>
        <begin position="209"/>
        <end position="230"/>
    </location>
</feature>
<dbReference type="GO" id="GO:0051453">
    <property type="term" value="P:regulation of intracellular pH"/>
    <property type="evidence" value="ECO:0007669"/>
    <property type="project" value="EnsemblFungi"/>
</dbReference>
<dbReference type="InterPro" id="IPR014752">
    <property type="entry name" value="Arrestin-like_C"/>
</dbReference>
<dbReference type="AlphaFoldDB" id="G0W6X6"/>
<dbReference type="GO" id="GO:0030674">
    <property type="term" value="F:protein-macromolecule adaptor activity"/>
    <property type="evidence" value="ECO:0007669"/>
    <property type="project" value="EnsemblFungi"/>
</dbReference>
<dbReference type="InterPro" id="IPR011022">
    <property type="entry name" value="Arrestin_C-like"/>
</dbReference>
<dbReference type="HOGENOM" id="CLU_008578_0_1_1"/>
<dbReference type="PANTHER" id="PTHR11188:SF174">
    <property type="entry name" value="ARRESTIN-RELATED TRAFFICKING ADAPTER 10-RELATED"/>
    <property type="match status" value="1"/>
</dbReference>
<dbReference type="Gene3D" id="2.60.40.640">
    <property type="match status" value="2"/>
</dbReference>
<accession>G0W6X6</accession>
<feature type="region of interest" description="Disordered" evidence="1">
    <location>
        <begin position="810"/>
        <end position="891"/>
    </location>
</feature>
<evidence type="ECO:0000259" key="2">
    <source>
        <dbReference type="SMART" id="SM01017"/>
    </source>
</evidence>
<dbReference type="InterPro" id="IPR014756">
    <property type="entry name" value="Ig_E-set"/>
</dbReference>
<dbReference type="GO" id="GO:0005770">
    <property type="term" value="C:late endosome"/>
    <property type="evidence" value="ECO:0007669"/>
    <property type="project" value="EnsemblFungi"/>
</dbReference>
<keyword evidence="4" id="KW-1185">Reference proteome</keyword>
<organism evidence="3 4">
    <name type="scientific">Naumovozyma dairenensis (strain ATCC 10597 / BCRC 20456 / CBS 421 / NBRC 0211 / NRRL Y-12639)</name>
    <name type="common">Saccharomyces dairenensis</name>
    <dbReference type="NCBI Taxonomy" id="1071378"/>
    <lineage>
        <taxon>Eukaryota</taxon>
        <taxon>Fungi</taxon>
        <taxon>Dikarya</taxon>
        <taxon>Ascomycota</taxon>
        <taxon>Saccharomycotina</taxon>
        <taxon>Saccharomycetes</taxon>
        <taxon>Saccharomycetales</taxon>
        <taxon>Saccharomycetaceae</taxon>
        <taxon>Naumovozyma</taxon>
    </lineage>
</organism>